<dbReference type="InterPro" id="IPR022645">
    <property type="entry name" value="SecD/SecF_bac"/>
</dbReference>
<dbReference type="GO" id="GO:0015450">
    <property type="term" value="F:protein-transporting ATPase activity"/>
    <property type="evidence" value="ECO:0007669"/>
    <property type="project" value="InterPro"/>
</dbReference>
<dbReference type="Proteomes" id="UP000186785">
    <property type="component" value="Unassembled WGS sequence"/>
</dbReference>
<keyword evidence="2 9" id="KW-0813">Transport</keyword>
<dbReference type="GO" id="GO:0043952">
    <property type="term" value="P:protein transport by the Sec complex"/>
    <property type="evidence" value="ECO:0007669"/>
    <property type="project" value="UniProtKB-UniRule"/>
</dbReference>
<proteinExistence type="inferred from homology"/>
<evidence type="ECO:0000256" key="9">
    <source>
        <dbReference type="HAMAP-Rule" id="MF_01464"/>
    </source>
</evidence>
<evidence type="ECO:0000256" key="4">
    <source>
        <dbReference type="ARBA" id="ARBA00022692"/>
    </source>
</evidence>
<keyword evidence="4 9" id="KW-0812">Transmembrane</keyword>
<evidence type="ECO:0000256" key="7">
    <source>
        <dbReference type="ARBA" id="ARBA00023010"/>
    </source>
</evidence>
<evidence type="ECO:0000313" key="13">
    <source>
        <dbReference type="Proteomes" id="UP000186785"/>
    </source>
</evidence>
<evidence type="ECO:0000259" key="11">
    <source>
        <dbReference type="Pfam" id="PF02355"/>
    </source>
</evidence>
<feature type="domain" description="Protein export membrane protein SecD/SecF C-terminal" evidence="11">
    <location>
        <begin position="114"/>
        <end position="306"/>
    </location>
</feature>
<dbReference type="InterPro" id="IPR022813">
    <property type="entry name" value="SecD/SecF_arch_bac"/>
</dbReference>
<name>A0A1Q5PNK4_9ACTO</name>
<accession>A0A1Q5PNK4</accession>
<keyword evidence="8 9" id="KW-0472">Membrane</keyword>
<dbReference type="PANTHER" id="PTHR30081:SF8">
    <property type="entry name" value="PROTEIN TRANSLOCASE SUBUNIT SECF"/>
    <property type="match status" value="1"/>
</dbReference>
<evidence type="ECO:0000256" key="3">
    <source>
        <dbReference type="ARBA" id="ARBA00022475"/>
    </source>
</evidence>
<evidence type="ECO:0000256" key="6">
    <source>
        <dbReference type="ARBA" id="ARBA00022989"/>
    </source>
</evidence>
<dbReference type="NCBIfam" id="TIGR00966">
    <property type="entry name" value="transloc_SecF"/>
    <property type="match status" value="1"/>
</dbReference>
<protein>
    <recommendedName>
        <fullName evidence="9">Protein-export membrane protein SecF</fullName>
    </recommendedName>
</protein>
<feature type="region of interest" description="Disordered" evidence="10">
    <location>
        <begin position="323"/>
        <end position="366"/>
    </location>
</feature>
<dbReference type="SUPFAM" id="SSF82866">
    <property type="entry name" value="Multidrug efflux transporter AcrB transmembrane domain"/>
    <property type="match status" value="1"/>
</dbReference>
<dbReference type="InterPro" id="IPR048634">
    <property type="entry name" value="SecD_SecF_C"/>
</dbReference>
<dbReference type="GO" id="GO:0006605">
    <property type="term" value="P:protein targeting"/>
    <property type="evidence" value="ECO:0007669"/>
    <property type="project" value="UniProtKB-UniRule"/>
</dbReference>
<dbReference type="GO" id="GO:0065002">
    <property type="term" value="P:intracellular protein transmembrane transport"/>
    <property type="evidence" value="ECO:0007669"/>
    <property type="project" value="UniProtKB-UniRule"/>
</dbReference>
<keyword evidence="6 9" id="KW-1133">Transmembrane helix</keyword>
<evidence type="ECO:0000256" key="2">
    <source>
        <dbReference type="ARBA" id="ARBA00022448"/>
    </source>
</evidence>
<evidence type="ECO:0000256" key="8">
    <source>
        <dbReference type="ARBA" id="ARBA00023136"/>
    </source>
</evidence>
<feature type="transmembrane region" description="Helical" evidence="9">
    <location>
        <begin position="142"/>
        <end position="161"/>
    </location>
</feature>
<feature type="compositionally biased region" description="Basic and acidic residues" evidence="10">
    <location>
        <begin position="323"/>
        <end position="338"/>
    </location>
</feature>
<organism evidence="12 13">
    <name type="scientific">Boudabousia liubingyangii</name>
    <dbReference type="NCBI Taxonomy" id="1921764"/>
    <lineage>
        <taxon>Bacteria</taxon>
        <taxon>Bacillati</taxon>
        <taxon>Actinomycetota</taxon>
        <taxon>Actinomycetes</taxon>
        <taxon>Actinomycetales</taxon>
        <taxon>Actinomycetaceae</taxon>
        <taxon>Boudabousia</taxon>
    </lineage>
</organism>
<dbReference type="HAMAP" id="MF_01464_B">
    <property type="entry name" value="SecF_B"/>
    <property type="match status" value="1"/>
</dbReference>
<comment type="similarity">
    <text evidence="9">Belongs to the SecD/SecF family. SecF subfamily.</text>
</comment>
<dbReference type="OrthoDB" id="9774769at2"/>
<dbReference type="AlphaFoldDB" id="A0A1Q5PNK4"/>
<dbReference type="Gene3D" id="1.20.1640.10">
    <property type="entry name" value="Multidrug efflux transporter AcrB transmembrane domain"/>
    <property type="match status" value="1"/>
</dbReference>
<dbReference type="PRINTS" id="PR01755">
    <property type="entry name" value="SECFTRNLCASE"/>
</dbReference>
<dbReference type="Pfam" id="PF02355">
    <property type="entry name" value="SecD_SecF_C"/>
    <property type="match status" value="1"/>
</dbReference>
<feature type="transmembrane region" description="Helical" evidence="9">
    <location>
        <begin position="253"/>
        <end position="272"/>
    </location>
</feature>
<keyword evidence="3 9" id="KW-1003">Cell membrane</keyword>
<comment type="caution">
    <text evidence="12">The sequence shown here is derived from an EMBL/GenBank/DDBJ whole genome shotgun (WGS) entry which is preliminary data.</text>
</comment>
<keyword evidence="5 9" id="KW-0653">Protein transport</keyword>
<comment type="subcellular location">
    <subcellularLocation>
        <location evidence="1 9">Cell membrane</location>
        <topology evidence="1 9">Multi-pass membrane protein</topology>
    </subcellularLocation>
</comment>
<evidence type="ECO:0000313" key="12">
    <source>
        <dbReference type="EMBL" id="OKL49144.1"/>
    </source>
</evidence>
<feature type="transmembrane region" description="Helical" evidence="9">
    <location>
        <begin position="278"/>
        <end position="304"/>
    </location>
</feature>
<dbReference type="GO" id="GO:0005886">
    <property type="term" value="C:plasma membrane"/>
    <property type="evidence" value="ECO:0007669"/>
    <property type="project" value="UniProtKB-SubCell"/>
</dbReference>
<reference evidence="12 13" key="1">
    <citation type="submission" date="2016-11" db="EMBL/GenBank/DDBJ databases">
        <title>Actinomyces gypaetusis sp. nov. isolated from the vulture Gypaetus barbatus in Qinghai Tibet Plateau China.</title>
        <authorList>
            <person name="Meng X."/>
        </authorList>
    </citation>
    <scope>NUCLEOTIDE SEQUENCE [LARGE SCALE GENOMIC DNA]</scope>
    <source>
        <strain evidence="12 13">VUL4_2</strain>
    </source>
</reference>
<feature type="transmembrane region" description="Helical" evidence="9">
    <location>
        <begin position="26"/>
        <end position="45"/>
    </location>
</feature>
<dbReference type="PANTHER" id="PTHR30081">
    <property type="entry name" value="PROTEIN-EXPORT MEMBRANE PROTEIN SEC"/>
    <property type="match status" value="1"/>
</dbReference>
<dbReference type="RefSeq" id="WP_073709132.1">
    <property type="nucleotide sequence ID" value="NZ_MQSV01000002.1"/>
</dbReference>
<evidence type="ECO:0000256" key="1">
    <source>
        <dbReference type="ARBA" id="ARBA00004651"/>
    </source>
</evidence>
<feature type="transmembrane region" description="Helical" evidence="9">
    <location>
        <begin position="193"/>
        <end position="215"/>
    </location>
</feature>
<comment type="function">
    <text evidence="9">Part of the Sec protein translocase complex. Interacts with the SecYEG preprotein conducting channel. SecDF uses the proton motive force (PMF) to complete protein translocation after the ATP-dependent function of SecA.</text>
</comment>
<dbReference type="STRING" id="1921764.BSR28_04315"/>
<evidence type="ECO:0000256" key="5">
    <source>
        <dbReference type="ARBA" id="ARBA00022927"/>
    </source>
</evidence>
<evidence type="ECO:0000256" key="10">
    <source>
        <dbReference type="SAM" id="MobiDB-lite"/>
    </source>
</evidence>
<dbReference type="InterPro" id="IPR005665">
    <property type="entry name" value="SecF_bac"/>
</dbReference>
<dbReference type="EMBL" id="MQSV01000002">
    <property type="protein sequence ID" value="OKL49144.1"/>
    <property type="molecule type" value="Genomic_DNA"/>
</dbReference>
<comment type="subunit">
    <text evidence="9">Forms a complex with SecD. Part of the essential Sec protein translocation apparatus which comprises SecA, SecYEG and auxiliary proteins SecDF. Other proteins may also be involved.</text>
</comment>
<keyword evidence="7 9" id="KW-0811">Translocation</keyword>
<sequence length="366" mass="39456">MASLATLGRELHSGERSFNVIGRRKLFLSISLACILLASLALGVLRLNPSIEFRGGSEFTISQVQTTDQQVAYDALKKAKVEDGARVSNVGLDGIRVQTQSLSSTETSKVAEDLAKAYGVGTDKVTSTFVGPSWGAGVTKKAATSLVIFLVFVSLLMTVYFRNWRMAASALFALLNDMFVLIGFFAITQAEVSPATVIGFLTILAYSLYDTVVVFDKVRELTKGYEGQYRYTYGELVNLSVNQTFVRSINTSVVALLPVASILIIGSVLLGAGTLRDISLALFVGMIAGAFSSLFIASPFLSWLHDRTEAGKTHNEAVAARRATDGELHETGVKDNHGPRVKVAPLQAGGHLGQSAQPKRKKRSKR</sequence>
<keyword evidence="13" id="KW-1185">Reference proteome</keyword>
<feature type="transmembrane region" description="Helical" evidence="9">
    <location>
        <begin position="168"/>
        <end position="187"/>
    </location>
</feature>
<gene>
    <name evidence="9" type="primary">secF</name>
    <name evidence="12" type="ORF">BSR29_04750</name>
</gene>